<feature type="chain" id="PRO_5032740776" evidence="1">
    <location>
        <begin position="16"/>
        <end position="259"/>
    </location>
</feature>
<organism evidence="2 3">
    <name type="scientific">Colocasia esculenta</name>
    <name type="common">Wild taro</name>
    <name type="synonym">Arum esculentum</name>
    <dbReference type="NCBI Taxonomy" id="4460"/>
    <lineage>
        <taxon>Eukaryota</taxon>
        <taxon>Viridiplantae</taxon>
        <taxon>Streptophyta</taxon>
        <taxon>Embryophyta</taxon>
        <taxon>Tracheophyta</taxon>
        <taxon>Spermatophyta</taxon>
        <taxon>Magnoliopsida</taxon>
        <taxon>Liliopsida</taxon>
        <taxon>Araceae</taxon>
        <taxon>Aroideae</taxon>
        <taxon>Colocasieae</taxon>
        <taxon>Colocasia</taxon>
    </lineage>
</organism>
<gene>
    <name evidence="2" type="ORF">Taro_000199</name>
</gene>
<dbReference type="AlphaFoldDB" id="A0A843TEG8"/>
<sequence>MVWLLGFSSAWWCSGFSCHAMCAGIGRRPFWGFPEGGTMRAYACWACLSYNTAVPFLWWLPRQFSFAWCSALEDLFMRQVVSVIWDPQPRASVRGSSSGGGRAQVSDLEQKGKTLVWPPGPWLVISALWVLSGCLVLAANYCFGSPFLGAVRGGTRVRSSLTSWHVQHSGWFCLWALDLVEVEVAVPGGETSLSLGCLVSLGVTPVNTCPISGQPVDSYNHVIAFHGHTYQDIDMEFNPCVCDYLLDLNPGFYPNLTLV</sequence>
<name>A0A843TEG8_COLES</name>
<keyword evidence="1" id="KW-0732">Signal</keyword>
<dbReference type="Proteomes" id="UP000652761">
    <property type="component" value="Unassembled WGS sequence"/>
</dbReference>
<proteinExistence type="predicted"/>
<keyword evidence="3" id="KW-1185">Reference proteome</keyword>
<dbReference type="EMBL" id="NMUH01000004">
    <property type="protein sequence ID" value="MQL67923.1"/>
    <property type="molecule type" value="Genomic_DNA"/>
</dbReference>
<evidence type="ECO:0000256" key="1">
    <source>
        <dbReference type="SAM" id="SignalP"/>
    </source>
</evidence>
<feature type="signal peptide" evidence="1">
    <location>
        <begin position="1"/>
        <end position="15"/>
    </location>
</feature>
<protein>
    <submittedName>
        <fullName evidence="2">Uncharacterized protein</fullName>
    </submittedName>
</protein>
<accession>A0A843TEG8</accession>
<reference evidence="2" key="1">
    <citation type="submission" date="2017-07" db="EMBL/GenBank/DDBJ databases">
        <title>Taro Niue Genome Assembly and Annotation.</title>
        <authorList>
            <person name="Atibalentja N."/>
            <person name="Keating K."/>
            <person name="Fields C.J."/>
        </authorList>
    </citation>
    <scope>NUCLEOTIDE SEQUENCE</scope>
    <source>
        <strain evidence="2">Niue_2</strain>
        <tissue evidence="2">Leaf</tissue>
    </source>
</reference>
<evidence type="ECO:0000313" key="3">
    <source>
        <dbReference type="Proteomes" id="UP000652761"/>
    </source>
</evidence>
<comment type="caution">
    <text evidence="2">The sequence shown here is derived from an EMBL/GenBank/DDBJ whole genome shotgun (WGS) entry which is preliminary data.</text>
</comment>
<evidence type="ECO:0000313" key="2">
    <source>
        <dbReference type="EMBL" id="MQL67923.1"/>
    </source>
</evidence>